<dbReference type="EMBL" id="HADW01016797">
    <property type="protein sequence ID" value="SBP18197.1"/>
    <property type="molecule type" value="Transcribed_RNA"/>
</dbReference>
<dbReference type="GO" id="GO:0008017">
    <property type="term" value="F:microtubule binding"/>
    <property type="evidence" value="ECO:0007669"/>
    <property type="project" value="TreeGrafter"/>
</dbReference>
<feature type="compositionally biased region" description="Low complexity" evidence="4">
    <location>
        <begin position="1695"/>
        <end position="1704"/>
    </location>
</feature>
<dbReference type="GO" id="GO:0046599">
    <property type="term" value="P:regulation of centriole replication"/>
    <property type="evidence" value="ECO:0007669"/>
    <property type="project" value="TreeGrafter"/>
</dbReference>
<feature type="region of interest" description="Disordered" evidence="4">
    <location>
        <begin position="1930"/>
        <end position="1958"/>
    </location>
</feature>
<feature type="compositionally biased region" description="Polar residues" evidence="4">
    <location>
        <begin position="720"/>
        <end position="739"/>
    </location>
</feature>
<feature type="region of interest" description="Disordered" evidence="4">
    <location>
        <begin position="1822"/>
        <end position="1883"/>
    </location>
</feature>
<feature type="region of interest" description="Disordered" evidence="4">
    <location>
        <begin position="228"/>
        <end position="351"/>
    </location>
</feature>
<feature type="region of interest" description="Disordered" evidence="4">
    <location>
        <begin position="1216"/>
        <end position="1295"/>
    </location>
</feature>
<dbReference type="GO" id="GO:0005829">
    <property type="term" value="C:cytosol"/>
    <property type="evidence" value="ECO:0007669"/>
    <property type="project" value="TreeGrafter"/>
</dbReference>
<feature type="region of interest" description="Disordered" evidence="4">
    <location>
        <begin position="1375"/>
        <end position="1395"/>
    </location>
</feature>
<evidence type="ECO:0000256" key="1">
    <source>
        <dbReference type="ARBA" id="ARBA00004300"/>
    </source>
</evidence>
<feature type="compositionally biased region" description="Basic and acidic residues" evidence="4">
    <location>
        <begin position="581"/>
        <end position="593"/>
    </location>
</feature>
<feature type="compositionally biased region" description="Low complexity" evidence="4">
    <location>
        <begin position="229"/>
        <end position="249"/>
    </location>
</feature>
<feature type="compositionally biased region" description="Low complexity" evidence="4">
    <location>
        <begin position="1106"/>
        <end position="1121"/>
    </location>
</feature>
<organism evidence="6">
    <name type="scientific">Iconisemion striatum</name>
    <dbReference type="NCBI Taxonomy" id="60296"/>
    <lineage>
        <taxon>Eukaryota</taxon>
        <taxon>Metazoa</taxon>
        <taxon>Chordata</taxon>
        <taxon>Craniata</taxon>
        <taxon>Vertebrata</taxon>
        <taxon>Euteleostomi</taxon>
        <taxon>Actinopterygii</taxon>
        <taxon>Neopterygii</taxon>
        <taxon>Teleostei</taxon>
        <taxon>Neoteleostei</taxon>
        <taxon>Acanthomorphata</taxon>
        <taxon>Ovalentaria</taxon>
        <taxon>Atherinomorphae</taxon>
        <taxon>Cyprinodontiformes</taxon>
        <taxon>Nothobranchiidae</taxon>
        <taxon>Iconisemion</taxon>
    </lineage>
</organism>
<name>A0A1A7XJF2_9TELE</name>
<feature type="compositionally biased region" description="Low complexity" evidence="4">
    <location>
        <begin position="1525"/>
        <end position="1540"/>
    </location>
</feature>
<evidence type="ECO:0000256" key="3">
    <source>
        <dbReference type="ARBA" id="ARBA00023212"/>
    </source>
</evidence>
<protein>
    <submittedName>
        <fullName evidence="6">Alstrom syndrome 1</fullName>
    </submittedName>
</protein>
<sequence>MEHQGVAASPHLPADDDVSQSFEETSPPRAHSGCSQDWKQSEPKTDHWDRKQAQRESLPLQFQESHLSPALSLLPVTSGVELSFTESSFFQQSDSEFAPLRAYPDVSVASERLHVPLQNQTTLSSEPSSLSQHPLAQATILSEEGTNNCCTFSQHILSPGTINKEEEMAATDTGQGLWREGTGEGESETRTKVTDKHLRDVFQDDISFLSNDVPAQHLLDLLQKEVGMRSSSSSAVSSVSQRSGKSTRSTAKVCTSVTDQSLVRREHPPGEASLPQQQTKQSEQSEVRNITTGSRSTQPDDSSELLHTELLSETQRRRDLEAESNNKQGKVETQSGQSFTSFLKEESERGKAGLGSMRRMAPFLGATGWIHREQDLWFSQSKTEIDGSYLGFLPQSQSTPGVFTAQMKTKLGQLSAMKSDKNSRYESNAGITPQPAVSKVDVCFPDKLCQSKNNSVQASAEVQSLPSLNFMQKVDAWRTKPALGSGFNSPDLGGSSGLPLNRIAQQAWTLQRPSATGAAKLNASLALSGSSSPRRGEAVGGGPGDKNNGGSAAPPIASPLGRSQSHSSLSTVIMSVCQHQHTDVPPDEERSPNQDHAPQSPGTSVHPSPLTGLGHFSDVSPGQDLTCSSSQDSYGGIKVGASVGTSSVVSLELDNYAPYWTKSTPPPPLKPQELNIDERIPLYLYNLGIDQSPSKILTPFAPRGPIREPEFSPTDLCTIKGSTGTPSKSTQPSEENSPQKGEFSRSSLLSVDSSISVPFSLDSLGPAMSLPEQVRVRTSPPSDVEVAQSEGRVAPSSQPDEGYRSPTQQQQDSRQDVSQLANIADVSLTTKVGVAEKNSDSPQSSQDQDAEKSFVSITELSEIRQLLSHAENVVTTGSSATVPRRLLSDENIFSSTAGVLITRSSSDSMLISQKTKPTSAGQQRMSSSLHPDYSSAQNLTVSPAATETHKVAPDGTVGSPGTPLSISKSARRTEPEGCSAAPPDKLQTKQQVTKPSPAASMQQLNPEEEEITTPDAPPAPTHSSSSVTHDVDQEVMSDGSSESSLAVRVAKLLQNDSPDTIMSATPSIAEQEGRKAKEGVQPLELDIKDRRCIEDIKKELLLRNASESQDSADAESSSSSSHRVHKESNHSAEICLSDSDIHTEQPAAHTQPQSPAHKHLEARVREIAAREGVTLPTKPSHPLAAVTVSTCRPSPSPPLTPATLPLHLMELLTEPGRPTGAKLVPPDLNQQEGGSTQTGSREPSSVFGRSAGVHNRDRCVTSQSASWNRKRWDTVGGQSETSLQPSQGLDQSKVRHDGVQRFSHLREFSHLTGSGHAGPSSVSSTARTGHVSHVHLSVPPKPPDHLSVSAVPSTHPEAVSGLPHQDFSVPRDSAPGVGLSSPLDNNGQPVEPRAWNSPTLFENVVSQGKPTQSFLPQPRAEAVLRTVSAEAAAPVLLPYKPRGSEELFYIPQTEADVSSADSTMESTHTGSDDAVPPHFSSQVLGKHDPGLDRGVSFRHPEGIYSKRLRMPGLEHTADGGVPAVSRAPTSSSQASATRSPSMINHKVSFTRDQGTSPVQFLPYGQTDHGKVHPVHRETVPTFVPQRRDLDSQASSRALVQLWQRLLTQWTMESSRPTGDREASLLELLSRLIHDMEADDPGVRERRDPDPEEQPSRTQRRSKCGGIKSTVRGDVGLQVEETFQPEQDGGHAPFTHSSSHSHSLSPVDREEASSTVSSSMSTVDTTRLVRAFGAHRVQHLKSSSSLRKLYSSISRQKEGNPTNPPHDLTPPETTGSEGSVAPDSGSTCSWFPSHHVPSTALTAKRTVKLANKSIQAGDLEIVKNGTRRHTRDVGTTFPSPGEARAFGQVSSSSSMAVRGRRGQKSPKHHSAQKPKNKLPKPVPKGVSWFISAERLKSEKKENRPEESPAGRLSTAWFEPYSKVRLWREPLRQRQIHEDSQSRSEEPDPDPKTRTVSSGLTRVSLQEALEMRCPGFISRSRQRVTRLALRAEERKLHAVLSRDTNLVLHQPGAPVRLPKPAGSDLLMRAVPRREMIQRSKQMYENLPEVQRRREEERRRAEYQAYRLNARLYNKRITNRVLGRRAAWH</sequence>
<feature type="compositionally biased region" description="Polar residues" evidence="4">
    <location>
        <begin position="988"/>
        <end position="1005"/>
    </location>
</feature>
<feature type="region of interest" description="Disordered" evidence="4">
    <location>
        <begin position="700"/>
        <end position="747"/>
    </location>
</feature>
<feature type="region of interest" description="Disordered" evidence="4">
    <location>
        <begin position="1754"/>
        <end position="1790"/>
    </location>
</feature>
<gene>
    <name evidence="6" type="primary">ALMS1</name>
</gene>
<reference evidence="6" key="2">
    <citation type="submission" date="2016-06" db="EMBL/GenBank/DDBJ databases">
        <title>The genome of a short-lived fish provides insights into sex chromosome evolution and the genetic control of aging.</title>
        <authorList>
            <person name="Reichwald K."/>
            <person name="Felder M."/>
            <person name="Petzold A."/>
            <person name="Koch P."/>
            <person name="Groth M."/>
            <person name="Platzer M."/>
        </authorList>
    </citation>
    <scope>NUCLEOTIDE SEQUENCE</scope>
    <source>
        <tissue evidence="6">Brain</tissue>
    </source>
</reference>
<feature type="region of interest" description="Disordered" evidence="4">
    <location>
        <begin position="526"/>
        <end position="569"/>
    </location>
</feature>
<dbReference type="PANTHER" id="PTHR21553">
    <property type="entry name" value="ALMS1-RELATED"/>
    <property type="match status" value="1"/>
</dbReference>
<feature type="compositionally biased region" description="Polar residues" evidence="4">
    <location>
        <begin position="1276"/>
        <end position="1290"/>
    </location>
</feature>
<feature type="region of interest" description="Disordered" evidence="4">
    <location>
        <begin position="773"/>
        <end position="818"/>
    </location>
</feature>
<feature type="region of interest" description="Disordered" evidence="4">
    <location>
        <begin position="581"/>
        <end position="627"/>
    </location>
</feature>
<accession>A0A1A7XJF2</accession>
<dbReference type="InterPro" id="IPR029299">
    <property type="entry name" value="ALMS_motif"/>
</dbReference>
<evidence type="ECO:0000256" key="2">
    <source>
        <dbReference type="ARBA" id="ARBA00022490"/>
    </source>
</evidence>
<feature type="compositionally biased region" description="Polar residues" evidence="4">
    <location>
        <begin position="250"/>
        <end position="261"/>
    </location>
</feature>
<keyword evidence="3" id="KW-0206">Cytoskeleton</keyword>
<dbReference type="EMBL" id="HADX01001132">
    <property type="protein sequence ID" value="SBP23364.1"/>
    <property type="molecule type" value="Transcribed_RNA"/>
</dbReference>
<dbReference type="PANTHER" id="PTHR21553:SF36">
    <property type="entry name" value="ALMS1 CENTROSOME AND BASAL BODY-ASSOCIATED PROTEIN-RELATED"/>
    <property type="match status" value="1"/>
</dbReference>
<dbReference type="Pfam" id="PF15309">
    <property type="entry name" value="ALMS_motif"/>
    <property type="match status" value="1"/>
</dbReference>
<feature type="region of interest" description="Disordered" evidence="4">
    <location>
        <begin position="1106"/>
        <end position="1131"/>
    </location>
</feature>
<feature type="region of interest" description="Disordered" evidence="4">
    <location>
        <begin position="1636"/>
        <end position="1721"/>
    </location>
</feature>
<keyword evidence="2" id="KW-0963">Cytoplasm</keyword>
<feature type="region of interest" description="Disordered" evidence="4">
    <location>
        <begin position="1"/>
        <end position="61"/>
    </location>
</feature>
<feature type="region of interest" description="Disordered" evidence="4">
    <location>
        <begin position="908"/>
        <end position="935"/>
    </location>
</feature>
<dbReference type="GO" id="GO:0005813">
    <property type="term" value="C:centrosome"/>
    <property type="evidence" value="ECO:0007669"/>
    <property type="project" value="UniProtKB-SubCell"/>
</dbReference>
<feature type="compositionally biased region" description="Polar residues" evidence="4">
    <location>
        <begin position="323"/>
        <end position="341"/>
    </location>
</feature>
<feature type="region of interest" description="Disordered" evidence="4">
    <location>
        <begin position="1518"/>
        <end position="1540"/>
    </location>
</feature>
<dbReference type="GO" id="GO:0005814">
    <property type="term" value="C:centriole"/>
    <property type="evidence" value="ECO:0007669"/>
    <property type="project" value="TreeGrafter"/>
</dbReference>
<feature type="compositionally biased region" description="Polar residues" evidence="4">
    <location>
        <begin position="594"/>
        <end position="606"/>
    </location>
</feature>
<evidence type="ECO:0000259" key="5">
    <source>
        <dbReference type="Pfam" id="PF15309"/>
    </source>
</evidence>
<feature type="compositionally biased region" description="Basic and acidic residues" evidence="4">
    <location>
        <begin position="1930"/>
        <end position="1951"/>
    </location>
</feature>
<feature type="domain" description="ALMS motif" evidence="5">
    <location>
        <begin position="1959"/>
        <end position="2082"/>
    </location>
</feature>
<feature type="compositionally biased region" description="Basic and acidic residues" evidence="4">
    <location>
        <begin position="1636"/>
        <end position="1648"/>
    </location>
</feature>
<feature type="region of interest" description="Disordered" evidence="4">
    <location>
        <begin position="1310"/>
        <end position="1363"/>
    </location>
</feature>
<reference evidence="6" key="1">
    <citation type="submission" date="2016-05" db="EMBL/GenBank/DDBJ databases">
        <authorList>
            <person name="Lavstsen T."/>
            <person name="Jespersen J.S."/>
        </authorList>
    </citation>
    <scope>NUCLEOTIDE SEQUENCE</scope>
    <source>
        <tissue evidence="6">Brain</tissue>
    </source>
</reference>
<feature type="compositionally biased region" description="Polar residues" evidence="4">
    <location>
        <begin position="1228"/>
        <end position="1243"/>
    </location>
</feature>
<feature type="compositionally biased region" description="Basic and acidic residues" evidence="4">
    <location>
        <begin position="39"/>
        <end position="54"/>
    </location>
</feature>
<comment type="subcellular location">
    <subcellularLocation>
        <location evidence="1">Cytoplasm</location>
        <location evidence="1">Cytoskeleton</location>
        <location evidence="1">Microtubule organizing center</location>
        <location evidence="1">Centrosome</location>
    </subcellularLocation>
</comment>
<evidence type="ECO:0000256" key="4">
    <source>
        <dbReference type="SAM" id="MobiDB-lite"/>
    </source>
</evidence>
<proteinExistence type="predicted"/>
<evidence type="ECO:0000313" key="6">
    <source>
        <dbReference type="EMBL" id="SBP18197.1"/>
    </source>
</evidence>
<feature type="region of interest" description="Disordered" evidence="4">
    <location>
        <begin position="950"/>
        <end position="1043"/>
    </location>
</feature>
<feature type="compositionally biased region" description="Low complexity" evidence="4">
    <location>
        <begin position="1712"/>
        <end position="1721"/>
    </location>
</feature>
<feature type="compositionally biased region" description="Low complexity" evidence="4">
    <location>
        <begin position="808"/>
        <end position="818"/>
    </location>
</feature>
<feature type="compositionally biased region" description="Polar residues" evidence="4">
    <location>
        <begin position="274"/>
        <end position="300"/>
    </location>
</feature>
<feature type="compositionally biased region" description="Basic residues" evidence="4">
    <location>
        <begin position="1857"/>
        <end position="1877"/>
    </location>
</feature>
<feature type="region of interest" description="Disordered" evidence="4">
    <location>
        <begin position="169"/>
        <end position="191"/>
    </location>
</feature>